<keyword evidence="1" id="KW-0812">Transmembrane</keyword>
<evidence type="ECO:0000256" key="1">
    <source>
        <dbReference type="SAM" id="Phobius"/>
    </source>
</evidence>
<name>A0ABQ6BMA7_9CAUL</name>
<feature type="transmembrane region" description="Helical" evidence="1">
    <location>
        <begin position="136"/>
        <end position="157"/>
    </location>
</feature>
<dbReference type="InterPro" id="IPR009339">
    <property type="entry name" value="DUF998"/>
</dbReference>
<keyword evidence="1" id="KW-0472">Membrane</keyword>
<proteinExistence type="predicted"/>
<dbReference type="Pfam" id="PF06197">
    <property type="entry name" value="DUF998"/>
    <property type="match status" value="1"/>
</dbReference>
<feature type="transmembrane region" description="Helical" evidence="1">
    <location>
        <begin position="108"/>
        <end position="129"/>
    </location>
</feature>
<keyword evidence="1" id="KW-1133">Transmembrane helix</keyword>
<dbReference type="EMBL" id="BSOY01000013">
    <property type="protein sequence ID" value="GLS00924.1"/>
    <property type="molecule type" value="Genomic_DNA"/>
</dbReference>
<organism evidence="2 3">
    <name type="scientific">Brevundimonas denitrificans</name>
    <dbReference type="NCBI Taxonomy" id="1443434"/>
    <lineage>
        <taxon>Bacteria</taxon>
        <taxon>Pseudomonadati</taxon>
        <taxon>Pseudomonadota</taxon>
        <taxon>Alphaproteobacteria</taxon>
        <taxon>Caulobacterales</taxon>
        <taxon>Caulobacteraceae</taxon>
        <taxon>Brevundimonas</taxon>
    </lineage>
</organism>
<gene>
    <name evidence="2" type="ORF">GCM10007859_09340</name>
</gene>
<evidence type="ECO:0000313" key="3">
    <source>
        <dbReference type="Proteomes" id="UP001156921"/>
    </source>
</evidence>
<protein>
    <recommendedName>
        <fullName evidence="4">DUF998 domain-containing protein</fullName>
    </recommendedName>
</protein>
<dbReference type="Proteomes" id="UP001156921">
    <property type="component" value="Unassembled WGS sequence"/>
</dbReference>
<reference evidence="3" key="1">
    <citation type="journal article" date="2019" name="Int. J. Syst. Evol. Microbiol.">
        <title>The Global Catalogue of Microorganisms (GCM) 10K type strain sequencing project: providing services to taxonomists for standard genome sequencing and annotation.</title>
        <authorList>
            <consortium name="The Broad Institute Genomics Platform"/>
            <consortium name="The Broad Institute Genome Sequencing Center for Infectious Disease"/>
            <person name="Wu L."/>
            <person name="Ma J."/>
        </authorList>
    </citation>
    <scope>NUCLEOTIDE SEQUENCE [LARGE SCALE GENOMIC DNA]</scope>
    <source>
        <strain evidence="3">NBRC 110107</strain>
    </source>
</reference>
<accession>A0ABQ6BMA7</accession>
<comment type="caution">
    <text evidence="2">The sequence shown here is derived from an EMBL/GenBank/DDBJ whole genome shotgun (WGS) entry which is preliminary data.</text>
</comment>
<evidence type="ECO:0000313" key="2">
    <source>
        <dbReference type="EMBL" id="GLS00924.1"/>
    </source>
</evidence>
<feature type="transmembrane region" description="Helical" evidence="1">
    <location>
        <begin position="169"/>
        <end position="190"/>
    </location>
</feature>
<feature type="transmembrane region" description="Helical" evidence="1">
    <location>
        <begin position="47"/>
        <end position="71"/>
    </location>
</feature>
<sequence>MRKILLGCGAAASVLYFATLIGASLTWPGYSHVTQYASELGSAAAPHPAIFNLGILATGALAVLGGLGLVWHFAAAGRLVSGAFAGAALAAWGAGMIFGGLYPMPNPLHNGFGLVFGGLLLPVMLMIALRGRASGVVYALLGLWLAAMIATLAVMFGVGELVTSRNVGLWQRAFALALIPGIGVSCVFLARR</sequence>
<evidence type="ECO:0008006" key="4">
    <source>
        <dbReference type="Google" id="ProtNLM"/>
    </source>
</evidence>
<feature type="transmembrane region" description="Helical" evidence="1">
    <location>
        <begin position="83"/>
        <end position="102"/>
    </location>
</feature>
<dbReference type="RefSeq" id="WP_284221695.1">
    <property type="nucleotide sequence ID" value="NZ_BSOY01000013.1"/>
</dbReference>
<keyword evidence="3" id="KW-1185">Reference proteome</keyword>